<dbReference type="Proteomes" id="UP000234775">
    <property type="component" value="Unassembled WGS sequence"/>
</dbReference>
<dbReference type="InterPro" id="IPR002699">
    <property type="entry name" value="V_ATPase_D"/>
</dbReference>
<dbReference type="HAMAP" id="MF_00271">
    <property type="entry name" value="ATP_synth_D_arch"/>
    <property type="match status" value="1"/>
</dbReference>
<comment type="function">
    <text evidence="4">Produces ATP from ADP in the presence of a proton gradient across the membrane.</text>
</comment>
<keyword evidence="2 4" id="KW-0813">Transport</keyword>
<dbReference type="AlphaFoldDB" id="A0A109RDH5"/>
<dbReference type="PANTHER" id="PTHR11671">
    <property type="entry name" value="V-TYPE ATP SYNTHASE SUBUNIT D"/>
    <property type="match status" value="1"/>
</dbReference>
<dbReference type="PATRIC" id="fig|87541.4.peg.1038"/>
<dbReference type="GO" id="GO:0042777">
    <property type="term" value="P:proton motive force-driven plasma membrane ATP synthesis"/>
    <property type="evidence" value="ECO:0007669"/>
    <property type="project" value="UniProtKB-UniRule"/>
</dbReference>
<dbReference type="Pfam" id="PF01813">
    <property type="entry name" value="ATP-synt_D"/>
    <property type="match status" value="1"/>
</dbReference>
<keyword evidence="9" id="KW-1185">Reference proteome</keyword>
<keyword evidence="4" id="KW-0375">Hydrogen ion transport</keyword>
<comment type="similarity">
    <text evidence="1 4">Belongs to the V-ATPase D subunit family.</text>
</comment>
<evidence type="ECO:0000256" key="3">
    <source>
        <dbReference type="ARBA" id="ARBA00023065"/>
    </source>
</evidence>
<keyword evidence="3 4" id="KW-0406">Ion transport</keyword>
<dbReference type="Proteomes" id="UP000070422">
    <property type="component" value="Unassembled WGS sequence"/>
</dbReference>
<evidence type="ECO:0000256" key="4">
    <source>
        <dbReference type="HAMAP-Rule" id="MF_00271"/>
    </source>
</evidence>
<dbReference type="OrthoDB" id="9781718at2"/>
<evidence type="ECO:0000313" key="8">
    <source>
        <dbReference type="Proteomes" id="UP000070422"/>
    </source>
</evidence>
<reference evidence="7 9" key="2">
    <citation type="submission" date="2017-12" db="EMBL/GenBank/DDBJ databases">
        <title>Phylogenetic diversity of female urinary microbiome.</title>
        <authorList>
            <person name="Thomas-White K."/>
            <person name="Wolfe A.J."/>
        </authorList>
    </citation>
    <scope>NUCLEOTIDE SEQUENCE [LARGE SCALE GENOMIC DNA]</scope>
    <source>
        <strain evidence="7 9">UMB0844</strain>
    </source>
</reference>
<organism evidence="6 8">
    <name type="scientific">Aerococcus christensenii</name>
    <dbReference type="NCBI Taxonomy" id="87541"/>
    <lineage>
        <taxon>Bacteria</taxon>
        <taxon>Bacillati</taxon>
        <taxon>Bacillota</taxon>
        <taxon>Bacilli</taxon>
        <taxon>Lactobacillales</taxon>
        <taxon>Aerococcaceae</taxon>
        <taxon>Aerococcus</taxon>
    </lineage>
</organism>
<reference evidence="6 8" key="1">
    <citation type="submission" date="2016-01" db="EMBL/GenBank/DDBJ databases">
        <authorList>
            <person name="Oliw E.H."/>
        </authorList>
    </citation>
    <scope>NUCLEOTIDE SEQUENCE [LARGE SCALE GENOMIC DNA]</scope>
    <source>
        <strain evidence="6 8">KA00635</strain>
    </source>
</reference>
<dbReference type="NCBIfam" id="TIGR00309">
    <property type="entry name" value="V_ATPase_subD"/>
    <property type="match status" value="1"/>
</dbReference>
<sequence length="219" mass="25159">MEVNHTPTKGNLMQIEKTLRLSKNGHELMDRKRMILMNEIMALVQKSRQVQTDLKEAYDKAYQLLAAAQREIGLHTIAEWAQDVPVSDQLTIHVRSIMGSEVPDLHYEKQKMTPSYSFAKTAVEMDRARMAFEEVKQLQIQLAQIENAAYRLAFNIQKTQKRVNALQNITIPQLQAAQGEIASALEEKEREEFTRLKVVKRILNAKNEAQKARMQAENA</sequence>
<evidence type="ECO:0000256" key="2">
    <source>
        <dbReference type="ARBA" id="ARBA00022448"/>
    </source>
</evidence>
<evidence type="ECO:0000256" key="5">
    <source>
        <dbReference type="SAM" id="Coils"/>
    </source>
</evidence>
<protein>
    <recommendedName>
        <fullName evidence="4">V-type ATP synthase subunit D</fullName>
    </recommendedName>
    <alternativeName>
        <fullName evidence="4">V-ATPase subunit D</fullName>
    </alternativeName>
</protein>
<evidence type="ECO:0000313" key="7">
    <source>
        <dbReference type="EMBL" id="PKY90961.1"/>
    </source>
</evidence>
<gene>
    <name evidence="4" type="primary">atpD</name>
    <name evidence="7" type="ORF">CYJ27_06805</name>
    <name evidence="6" type="ORF">HMPREF3187_01047</name>
</gene>
<dbReference type="RefSeq" id="WP_060776156.1">
    <property type="nucleotide sequence ID" value="NZ_CP014159.1"/>
</dbReference>
<dbReference type="STRING" id="87541.AWM71_00385"/>
<dbReference type="KEGG" id="acg:AWM71_00385"/>
<dbReference type="GO" id="GO:0046933">
    <property type="term" value="F:proton-transporting ATP synthase activity, rotational mechanism"/>
    <property type="evidence" value="ECO:0007669"/>
    <property type="project" value="UniProtKB-UniRule"/>
</dbReference>
<keyword evidence="4" id="KW-0066">ATP synthesis</keyword>
<keyword evidence="5" id="KW-0175">Coiled coil</keyword>
<evidence type="ECO:0000256" key="1">
    <source>
        <dbReference type="ARBA" id="ARBA00005850"/>
    </source>
</evidence>
<dbReference type="GO" id="GO:0005524">
    <property type="term" value="F:ATP binding"/>
    <property type="evidence" value="ECO:0007669"/>
    <property type="project" value="UniProtKB-UniRule"/>
</dbReference>
<comment type="caution">
    <text evidence="6">The sequence shown here is derived from an EMBL/GenBank/DDBJ whole genome shotgun (WGS) entry which is preliminary data.</text>
</comment>
<name>A0A109RDH5_9LACT</name>
<evidence type="ECO:0000313" key="9">
    <source>
        <dbReference type="Proteomes" id="UP000234775"/>
    </source>
</evidence>
<proteinExistence type="inferred from homology"/>
<dbReference type="EMBL" id="LSCQ01000050">
    <property type="protein sequence ID" value="KXB36030.1"/>
    <property type="molecule type" value="Genomic_DNA"/>
</dbReference>
<dbReference type="EMBL" id="PKGZ01000006">
    <property type="protein sequence ID" value="PKY90961.1"/>
    <property type="molecule type" value="Genomic_DNA"/>
</dbReference>
<accession>A0A109RDH5</accession>
<feature type="coiled-coil region" evidence="5">
    <location>
        <begin position="174"/>
        <end position="219"/>
    </location>
</feature>
<dbReference type="Gene3D" id="1.10.287.3240">
    <property type="match status" value="1"/>
</dbReference>
<evidence type="ECO:0000313" key="6">
    <source>
        <dbReference type="EMBL" id="KXB36030.1"/>
    </source>
</evidence>
<dbReference type="GO" id="GO:0046961">
    <property type="term" value="F:proton-transporting ATPase activity, rotational mechanism"/>
    <property type="evidence" value="ECO:0007669"/>
    <property type="project" value="InterPro"/>
</dbReference>